<evidence type="ECO:0000256" key="1">
    <source>
        <dbReference type="SAM" id="SignalP"/>
    </source>
</evidence>
<sequence>MKQINTTILLLATNVVFAQLTHVNDNTVLSVAKNALLYNSGSFETVGNGKADVAGNVMMVAKSEEDYLKSLSANKNIFLRLNDNVNWNSSTYGQLYVKGFSQNNITALVAKEYASNKHGDYQQLAIPFYGKEFSSLQDEFSTTLSNQRWSRQEVLRWNNKKIRFDGSVIPSATINSNSTPGISINLTDKTTLADRLSYYAVGTAGGLNPENVLLISGIPYSDGLAVELQQDNINFGSSGSATNIYREKYNTYLSDIFEFSNPWEGSFAKNVYQYANPFLTNIDLSLIGIDETSGDGNNISNIWGISVNPNSVKFNSSTGTASSYSANQIVTFDENLRPVGNIDALIIKPLGTFKIKLRDNSFQQLNFDNLRRFASVPRSEDTSYSVTAAKRSEGTSLKQLEVILLDEKNNQIGETYFVVGNLQTGEIKDELKSVQAIATPANLLSTSEETPEGGIDQNLASKYRLYINEVNESFKGKPISLSVFDGKKLKFRIRENSKLISVSLNNGESFYLKNANGAITQIKPGDEIQIDSQNYDLYYGYPDKTLDVSTTKISRTVVTLDRSLEKYVVLFDPLWKNAKVNVYDLSGKLLIHKSQVKTDTPFVIEISKDNRVLIVNVQNEDGQIINSKIIN</sequence>
<protein>
    <recommendedName>
        <fullName evidence="4">Por secretion system C-terminal sorting domain-containing protein</fullName>
    </recommendedName>
</protein>
<gene>
    <name evidence="2" type="ORF">SAMN05660493_01501</name>
</gene>
<dbReference type="STRING" id="1121284.SAMN05660493_01501"/>
<reference evidence="3" key="1">
    <citation type="submission" date="2016-10" db="EMBL/GenBank/DDBJ databases">
        <authorList>
            <person name="Varghese N."/>
            <person name="Submissions S."/>
        </authorList>
    </citation>
    <scope>NUCLEOTIDE SEQUENCE [LARGE SCALE GENOMIC DNA]</scope>
    <source>
        <strain evidence="3">DSM 19482</strain>
    </source>
</reference>
<keyword evidence="1" id="KW-0732">Signal</keyword>
<proteinExistence type="predicted"/>
<dbReference type="RefSeq" id="WP_143745969.1">
    <property type="nucleotide sequence ID" value="NZ_FTPU01000013.1"/>
</dbReference>
<dbReference type="OrthoDB" id="1272926at2"/>
<keyword evidence="3" id="KW-1185">Reference proteome</keyword>
<feature type="chain" id="PRO_5012572485" description="Por secretion system C-terminal sorting domain-containing protein" evidence="1">
    <location>
        <begin position="19"/>
        <end position="631"/>
    </location>
</feature>
<organism evidence="2 3">
    <name type="scientific">Epilithonimonas bovis DSM 19482</name>
    <dbReference type="NCBI Taxonomy" id="1121284"/>
    <lineage>
        <taxon>Bacteria</taxon>
        <taxon>Pseudomonadati</taxon>
        <taxon>Bacteroidota</taxon>
        <taxon>Flavobacteriia</taxon>
        <taxon>Flavobacteriales</taxon>
        <taxon>Weeksellaceae</taxon>
        <taxon>Chryseobacterium group</taxon>
        <taxon>Epilithonimonas</taxon>
    </lineage>
</organism>
<dbReference type="AlphaFoldDB" id="A0A1U7PTB4"/>
<evidence type="ECO:0000313" key="2">
    <source>
        <dbReference type="EMBL" id="SIT96806.1"/>
    </source>
</evidence>
<dbReference type="Proteomes" id="UP000187261">
    <property type="component" value="Unassembled WGS sequence"/>
</dbReference>
<evidence type="ECO:0000313" key="3">
    <source>
        <dbReference type="Proteomes" id="UP000187261"/>
    </source>
</evidence>
<evidence type="ECO:0008006" key="4">
    <source>
        <dbReference type="Google" id="ProtNLM"/>
    </source>
</evidence>
<name>A0A1U7PTB4_9FLAO</name>
<accession>A0A1U7PTB4</accession>
<dbReference type="EMBL" id="FTPU01000013">
    <property type="protein sequence ID" value="SIT96806.1"/>
    <property type="molecule type" value="Genomic_DNA"/>
</dbReference>
<feature type="signal peptide" evidence="1">
    <location>
        <begin position="1"/>
        <end position="18"/>
    </location>
</feature>